<keyword evidence="4" id="KW-1185">Reference proteome</keyword>
<reference evidence="3 4" key="1">
    <citation type="submission" date="2016-04" db="EMBL/GenBank/DDBJ databases">
        <title>A degradative enzymes factory behind the ericoid mycorrhizal symbiosis.</title>
        <authorList>
            <consortium name="DOE Joint Genome Institute"/>
            <person name="Martino E."/>
            <person name="Morin E."/>
            <person name="Grelet G."/>
            <person name="Kuo A."/>
            <person name="Kohler A."/>
            <person name="Daghino S."/>
            <person name="Barry K."/>
            <person name="Choi C."/>
            <person name="Cichocki N."/>
            <person name="Clum A."/>
            <person name="Copeland A."/>
            <person name="Hainaut M."/>
            <person name="Haridas S."/>
            <person name="Labutti K."/>
            <person name="Lindquist E."/>
            <person name="Lipzen A."/>
            <person name="Khouja H.-R."/>
            <person name="Murat C."/>
            <person name="Ohm R."/>
            <person name="Olson A."/>
            <person name="Spatafora J."/>
            <person name="Veneault-Fourrey C."/>
            <person name="Henrissat B."/>
            <person name="Grigoriev I."/>
            <person name="Martin F."/>
            <person name="Perotto S."/>
        </authorList>
    </citation>
    <scope>NUCLEOTIDE SEQUENCE [LARGE SCALE GENOMIC DNA]</scope>
    <source>
        <strain evidence="3 4">F</strain>
    </source>
</reference>
<evidence type="ECO:0000313" key="4">
    <source>
        <dbReference type="Proteomes" id="UP000235786"/>
    </source>
</evidence>
<dbReference type="Proteomes" id="UP000235786">
    <property type="component" value="Unassembled WGS sequence"/>
</dbReference>
<dbReference type="EMBL" id="KZ613964">
    <property type="protein sequence ID" value="PMD31114.1"/>
    <property type="molecule type" value="Genomic_DNA"/>
</dbReference>
<proteinExistence type="predicted"/>
<feature type="compositionally biased region" description="Basic and acidic residues" evidence="1">
    <location>
        <begin position="1"/>
        <end position="16"/>
    </location>
</feature>
<evidence type="ECO:0000313" key="3">
    <source>
        <dbReference type="EMBL" id="PMD31114.1"/>
    </source>
</evidence>
<feature type="domain" description="2EXR" evidence="2">
    <location>
        <begin position="128"/>
        <end position="230"/>
    </location>
</feature>
<dbReference type="PANTHER" id="PTHR35910">
    <property type="entry name" value="2EXR DOMAIN-CONTAINING PROTEIN"/>
    <property type="match status" value="1"/>
</dbReference>
<feature type="region of interest" description="Disordered" evidence="1">
    <location>
        <begin position="1"/>
        <end position="25"/>
    </location>
</feature>
<feature type="compositionally biased region" description="Polar residues" evidence="1">
    <location>
        <begin position="49"/>
        <end position="61"/>
    </location>
</feature>
<sequence>MASIHRVYELRPRKGEPPSPKRPAAQLRPVTLSWTANYYSVDFEADQAETTTSATLPNSSTGEGEVNGEVEGEVNEEVNKELNGGANGEVNGEANGEINGAVNMELGVQAEASNDATSTTVMVPATTFTLFPKLAQELKDMIWVWAATMDSESSPRVFWAATDTEAEEEPPTPQLIYPAKGMTNPALLTVNHEARLVALKIYTVWQVVVPEYIEEDVPTLAYINESTDIVYFRGMSDFVFFNIFNIVNLDASVEDPVLQEVFQKGLTDYHAITDQFYRVENLAISWEQLHLTISDGCEMRWFFYLYNLKTLTIVYRLREEDEADRDAVTFTPVLVDLPQGAHRARSGMKILWWFGKVLDRYQTKSGGLKVLEIRVKQFQSSSLTFEANAADRKFAWSLDADYLLEGRKHFGDMPKV</sequence>
<name>A0A2J6QXX5_HYAVF</name>
<organism evidence="3 4">
    <name type="scientific">Hyaloscypha variabilis (strain UAMH 11265 / GT02V1 / F)</name>
    <name type="common">Meliniomyces variabilis</name>
    <dbReference type="NCBI Taxonomy" id="1149755"/>
    <lineage>
        <taxon>Eukaryota</taxon>
        <taxon>Fungi</taxon>
        <taxon>Dikarya</taxon>
        <taxon>Ascomycota</taxon>
        <taxon>Pezizomycotina</taxon>
        <taxon>Leotiomycetes</taxon>
        <taxon>Helotiales</taxon>
        <taxon>Hyaloscyphaceae</taxon>
        <taxon>Hyaloscypha</taxon>
        <taxon>Hyaloscypha variabilis</taxon>
    </lineage>
</organism>
<gene>
    <name evidence="3" type="ORF">L207DRAFT_592047</name>
</gene>
<dbReference type="AlphaFoldDB" id="A0A2J6QXX5"/>
<evidence type="ECO:0000256" key="1">
    <source>
        <dbReference type="SAM" id="MobiDB-lite"/>
    </source>
</evidence>
<protein>
    <recommendedName>
        <fullName evidence="2">2EXR domain-containing protein</fullName>
    </recommendedName>
</protein>
<dbReference type="InterPro" id="IPR045518">
    <property type="entry name" value="2EXR"/>
</dbReference>
<feature type="region of interest" description="Disordered" evidence="1">
    <location>
        <begin position="49"/>
        <end position="69"/>
    </location>
</feature>
<dbReference type="PANTHER" id="PTHR35910:SF6">
    <property type="entry name" value="2EXR DOMAIN-CONTAINING PROTEIN"/>
    <property type="match status" value="1"/>
</dbReference>
<dbReference type="OrthoDB" id="3505589at2759"/>
<dbReference type="Pfam" id="PF20150">
    <property type="entry name" value="2EXR"/>
    <property type="match status" value="1"/>
</dbReference>
<accession>A0A2J6QXX5</accession>
<evidence type="ECO:0000259" key="2">
    <source>
        <dbReference type="Pfam" id="PF20150"/>
    </source>
</evidence>